<accession>A0A418WL90</accession>
<comment type="caution">
    <text evidence="5">The sequence shown here is derived from an EMBL/GenBank/DDBJ whole genome shotgun (WGS) entry which is preliminary data.</text>
</comment>
<dbReference type="Proteomes" id="UP000286100">
    <property type="component" value="Unassembled WGS sequence"/>
</dbReference>
<proteinExistence type="predicted"/>
<dbReference type="InterPro" id="IPR006433">
    <property type="entry name" value="Prohead_protease"/>
</dbReference>
<dbReference type="OrthoDB" id="9804926at2"/>
<organism evidence="5 6">
    <name type="scientific">Sphingomonas cavernae</name>
    <dbReference type="NCBI Taxonomy" id="2320861"/>
    <lineage>
        <taxon>Bacteria</taxon>
        <taxon>Pseudomonadati</taxon>
        <taxon>Pseudomonadota</taxon>
        <taxon>Alphaproteobacteria</taxon>
        <taxon>Sphingomonadales</taxon>
        <taxon>Sphingomonadaceae</taxon>
        <taxon>Sphingomonas</taxon>
    </lineage>
</organism>
<keyword evidence="6" id="KW-1185">Reference proteome</keyword>
<evidence type="ECO:0000256" key="1">
    <source>
        <dbReference type="ARBA" id="ARBA00022612"/>
    </source>
</evidence>
<dbReference type="SUPFAM" id="SSF50789">
    <property type="entry name" value="Herpes virus serine proteinase, assemblin"/>
    <property type="match status" value="1"/>
</dbReference>
<dbReference type="InterPro" id="IPR054613">
    <property type="entry name" value="Peptidase_S78_dom"/>
</dbReference>
<dbReference type="GO" id="GO:0008233">
    <property type="term" value="F:peptidase activity"/>
    <property type="evidence" value="ECO:0007669"/>
    <property type="project" value="UniProtKB-KW"/>
</dbReference>
<dbReference type="EMBL" id="QYUM01000003">
    <property type="protein sequence ID" value="RJF90780.1"/>
    <property type="molecule type" value="Genomic_DNA"/>
</dbReference>
<evidence type="ECO:0000256" key="2">
    <source>
        <dbReference type="ARBA" id="ARBA00022670"/>
    </source>
</evidence>
<sequence>MGGQDRAGAGAAGTGGEIGAGGAGQGVRFAGYAAIFDRVDRGGDVVRRGAFRNARIGVPLLWQHSPNEPIGVIERIGEDAHGLRVIGRLTSETQRGREAAALLKQGALSGLSFGYRVVNGKRRGQGRELSALDLVEISLVTFPMQPLARVHGVG</sequence>
<reference evidence="5 6" key="1">
    <citation type="submission" date="2018-09" db="EMBL/GenBank/DDBJ databases">
        <authorList>
            <person name="Zhu H."/>
        </authorList>
    </citation>
    <scope>NUCLEOTIDE SEQUENCE [LARGE SCALE GENOMIC DNA]</scope>
    <source>
        <strain evidence="5 6">K2R01-6</strain>
    </source>
</reference>
<keyword evidence="2 5" id="KW-0645">Protease</keyword>
<protein>
    <submittedName>
        <fullName evidence="5">HK97 family phage prohead protease</fullName>
    </submittedName>
</protein>
<dbReference type="GO" id="GO:0006508">
    <property type="term" value="P:proteolysis"/>
    <property type="evidence" value="ECO:0007669"/>
    <property type="project" value="UniProtKB-KW"/>
</dbReference>
<name>A0A418WL90_9SPHN</name>
<dbReference type="Pfam" id="PF04586">
    <property type="entry name" value="Peptidase_S78"/>
    <property type="match status" value="1"/>
</dbReference>
<dbReference type="AlphaFoldDB" id="A0A418WL90"/>
<keyword evidence="3" id="KW-0378">Hydrolase</keyword>
<keyword evidence="1" id="KW-1188">Viral release from host cell</keyword>
<gene>
    <name evidence="5" type="ORF">D3876_11340</name>
</gene>
<evidence type="ECO:0000259" key="4">
    <source>
        <dbReference type="Pfam" id="PF04586"/>
    </source>
</evidence>
<feature type="domain" description="Prohead serine protease" evidence="4">
    <location>
        <begin position="28"/>
        <end position="150"/>
    </location>
</feature>
<dbReference type="NCBIfam" id="TIGR01543">
    <property type="entry name" value="proheadase_HK97"/>
    <property type="match status" value="1"/>
</dbReference>
<evidence type="ECO:0000313" key="5">
    <source>
        <dbReference type="EMBL" id="RJF90780.1"/>
    </source>
</evidence>
<evidence type="ECO:0000256" key="3">
    <source>
        <dbReference type="ARBA" id="ARBA00022801"/>
    </source>
</evidence>
<evidence type="ECO:0000313" key="6">
    <source>
        <dbReference type="Proteomes" id="UP000286100"/>
    </source>
</evidence>